<protein>
    <recommendedName>
        <fullName evidence="2 11">FAD:protein FMN transferase</fullName>
        <ecNumber evidence="1 11">2.7.1.180</ecNumber>
    </recommendedName>
    <alternativeName>
        <fullName evidence="9 11">Flavin transferase</fullName>
    </alternativeName>
</protein>
<dbReference type="Gene3D" id="3.10.520.10">
    <property type="entry name" value="ApbE-like domains"/>
    <property type="match status" value="1"/>
</dbReference>
<evidence type="ECO:0000256" key="6">
    <source>
        <dbReference type="ARBA" id="ARBA00022827"/>
    </source>
</evidence>
<dbReference type="EMBL" id="CP000527">
    <property type="protein sequence ID" value="ABM27539.1"/>
    <property type="molecule type" value="Genomic_DNA"/>
</dbReference>
<evidence type="ECO:0000256" key="11">
    <source>
        <dbReference type="PIRNR" id="PIRNR006268"/>
    </source>
</evidence>
<dbReference type="InterPro" id="IPR006311">
    <property type="entry name" value="TAT_signal"/>
</dbReference>
<feature type="binding site" evidence="12">
    <location>
        <position position="291"/>
    </location>
    <ligand>
        <name>Mg(2+)</name>
        <dbReference type="ChEBI" id="CHEBI:18420"/>
    </ligand>
</feature>
<evidence type="ECO:0000256" key="1">
    <source>
        <dbReference type="ARBA" id="ARBA00011955"/>
    </source>
</evidence>
<evidence type="ECO:0000313" key="14">
    <source>
        <dbReference type="EMBL" id="ABM27539.1"/>
    </source>
</evidence>
<dbReference type="GO" id="GO:0016740">
    <property type="term" value="F:transferase activity"/>
    <property type="evidence" value="ECO:0007669"/>
    <property type="project" value="UniProtKB-UniRule"/>
</dbReference>
<organism evidence="14 15">
    <name type="scientific">Nitratidesulfovibrio vulgaris (strain DP4)</name>
    <name type="common">Desulfovibrio vulgaris</name>
    <dbReference type="NCBI Taxonomy" id="391774"/>
    <lineage>
        <taxon>Bacteria</taxon>
        <taxon>Pseudomonadati</taxon>
        <taxon>Thermodesulfobacteriota</taxon>
        <taxon>Desulfovibrionia</taxon>
        <taxon>Desulfovibrionales</taxon>
        <taxon>Desulfovibrionaceae</taxon>
        <taxon>Nitratidesulfovibrio</taxon>
    </lineage>
</organism>
<dbReference type="PIRSF" id="PIRSF006268">
    <property type="entry name" value="ApbE"/>
    <property type="match status" value="1"/>
</dbReference>
<dbReference type="Pfam" id="PF02424">
    <property type="entry name" value="ApbE"/>
    <property type="match status" value="1"/>
</dbReference>
<comment type="catalytic activity">
    <reaction evidence="10 11">
        <text>L-threonyl-[protein] + FAD = FMN-L-threonyl-[protein] + AMP + H(+)</text>
        <dbReference type="Rhea" id="RHEA:36847"/>
        <dbReference type="Rhea" id="RHEA-COMP:11060"/>
        <dbReference type="Rhea" id="RHEA-COMP:11061"/>
        <dbReference type="ChEBI" id="CHEBI:15378"/>
        <dbReference type="ChEBI" id="CHEBI:30013"/>
        <dbReference type="ChEBI" id="CHEBI:57692"/>
        <dbReference type="ChEBI" id="CHEBI:74257"/>
        <dbReference type="ChEBI" id="CHEBI:456215"/>
        <dbReference type="EC" id="2.7.1.180"/>
    </reaction>
</comment>
<keyword evidence="6 11" id="KW-0274">FAD</keyword>
<evidence type="ECO:0000256" key="13">
    <source>
        <dbReference type="SAM" id="SignalP"/>
    </source>
</evidence>
<reference evidence="15" key="1">
    <citation type="journal article" date="2009" name="Environ. Microbiol.">
        <title>Contribution of mobile genetic elements to Desulfovibrio vulgaris genome plasticity.</title>
        <authorList>
            <person name="Walker C.B."/>
            <person name="Stolyar S."/>
            <person name="Chivian D."/>
            <person name="Pinel N."/>
            <person name="Gabster J.A."/>
            <person name="Dehal P.S."/>
            <person name="He Z."/>
            <person name="Yang Z.K."/>
            <person name="Yen H.C."/>
            <person name="Zhou J."/>
            <person name="Wall J.D."/>
            <person name="Hazen T.C."/>
            <person name="Arkin A.P."/>
            <person name="Stahl D.A."/>
        </authorList>
    </citation>
    <scope>NUCLEOTIDE SEQUENCE [LARGE SCALE GENOMIC DNA]</scope>
    <source>
        <strain evidence="15">DP4</strain>
    </source>
</reference>
<dbReference type="SUPFAM" id="SSF143631">
    <property type="entry name" value="ApbE-like"/>
    <property type="match status" value="1"/>
</dbReference>
<accession>A0A0H3A632</accession>
<evidence type="ECO:0000256" key="9">
    <source>
        <dbReference type="ARBA" id="ARBA00031306"/>
    </source>
</evidence>
<evidence type="ECO:0000256" key="4">
    <source>
        <dbReference type="ARBA" id="ARBA00022679"/>
    </source>
</evidence>
<evidence type="ECO:0000256" key="7">
    <source>
        <dbReference type="ARBA" id="ARBA00022842"/>
    </source>
</evidence>
<dbReference type="InterPro" id="IPR024932">
    <property type="entry name" value="ApbE"/>
</dbReference>
<evidence type="ECO:0000256" key="3">
    <source>
        <dbReference type="ARBA" id="ARBA00022630"/>
    </source>
</evidence>
<dbReference type="KEGG" id="dvl:Dvul_0516"/>
<keyword evidence="3 11" id="KW-0285">Flavoprotein</keyword>
<keyword evidence="4 11" id="KW-0808">Transferase</keyword>
<sequence precursor="true">MKTFSRRTFLGMAGLTGAGLCLGLPVGARAAQALPVTETRVQMGTYVGITVAGVSAMQAEEALGRAFAEVARLEAVFSRFDGASPVSELNRAGRLPDAPAELVTLVDRARRYGSLTDGAFDITVQPVVDLFRRNGNPRGTMHVDEADLKAARELVGLAHLQSGSGRLGFDRSGMGITLDGIAKGHIADMASAVLTAHGVTDHIVNAGGDIMVRGMKAPDTAWRVAVASPNGGASYPETVRLTECAIATSGTSEVYFDARHQHHHLITPVAGRSPASTGSVSVIAPTVMEADALATALSVIPPQDALRLVASLPGRACCIFTRDGRRFTSSNWATFA</sequence>
<evidence type="ECO:0000256" key="12">
    <source>
        <dbReference type="PIRSR" id="PIRSR006268-2"/>
    </source>
</evidence>
<dbReference type="PROSITE" id="PS51318">
    <property type="entry name" value="TAT"/>
    <property type="match status" value="1"/>
</dbReference>
<comment type="cofactor">
    <cofactor evidence="12">
        <name>Mg(2+)</name>
        <dbReference type="ChEBI" id="CHEBI:18420"/>
    </cofactor>
    <cofactor evidence="12">
        <name>Mn(2+)</name>
        <dbReference type="ChEBI" id="CHEBI:29035"/>
    </cofactor>
    <text evidence="12">Magnesium. Can also use manganese.</text>
</comment>
<dbReference type="EC" id="2.7.1.180" evidence="1 11"/>
<keyword evidence="14" id="KW-0449">Lipoprotein</keyword>
<dbReference type="Proteomes" id="UP000009173">
    <property type="component" value="Chromosome"/>
</dbReference>
<keyword evidence="8" id="KW-0408">Iron</keyword>
<dbReference type="GO" id="GO:0051536">
    <property type="term" value="F:iron-sulfur cluster binding"/>
    <property type="evidence" value="ECO:0007669"/>
    <property type="project" value="UniProtKB-KW"/>
</dbReference>
<evidence type="ECO:0000256" key="5">
    <source>
        <dbReference type="ARBA" id="ARBA00022723"/>
    </source>
</evidence>
<dbReference type="HOGENOM" id="CLU_044403_2_0_7"/>
<feature type="chain" id="PRO_5039920255" description="FAD:protein FMN transferase" evidence="13">
    <location>
        <begin position="31"/>
        <end position="336"/>
    </location>
</feature>
<keyword evidence="7 11" id="KW-0460">Magnesium</keyword>
<proteinExistence type="inferred from homology"/>
<keyword evidence="8" id="KW-0411">Iron-sulfur</keyword>
<feature type="signal peptide" evidence="13">
    <location>
        <begin position="1"/>
        <end position="30"/>
    </location>
</feature>
<feature type="binding site" evidence="12">
    <location>
        <position position="295"/>
    </location>
    <ligand>
        <name>Mg(2+)</name>
        <dbReference type="ChEBI" id="CHEBI:18420"/>
    </ligand>
</feature>
<dbReference type="InterPro" id="IPR003374">
    <property type="entry name" value="ApbE-like_sf"/>
</dbReference>
<keyword evidence="13" id="KW-0732">Signal</keyword>
<dbReference type="RefSeq" id="WP_011791668.1">
    <property type="nucleotide sequence ID" value="NC_008751.1"/>
</dbReference>
<dbReference type="PANTHER" id="PTHR30040">
    <property type="entry name" value="THIAMINE BIOSYNTHESIS LIPOPROTEIN APBE"/>
    <property type="match status" value="1"/>
</dbReference>
<name>A0A0H3A632_NITV4</name>
<evidence type="ECO:0000256" key="2">
    <source>
        <dbReference type="ARBA" id="ARBA00016337"/>
    </source>
</evidence>
<keyword evidence="5 11" id="KW-0479">Metal-binding</keyword>
<evidence type="ECO:0000256" key="8">
    <source>
        <dbReference type="ARBA" id="ARBA00023014"/>
    </source>
</evidence>
<feature type="binding site" evidence="12">
    <location>
        <position position="180"/>
    </location>
    <ligand>
        <name>Mg(2+)</name>
        <dbReference type="ChEBI" id="CHEBI:18420"/>
    </ligand>
</feature>
<dbReference type="PANTHER" id="PTHR30040:SF2">
    <property type="entry name" value="FAD:PROTEIN FMN TRANSFERASE"/>
    <property type="match status" value="1"/>
</dbReference>
<comment type="similarity">
    <text evidence="11">Belongs to the ApbE family.</text>
</comment>
<evidence type="ECO:0000256" key="10">
    <source>
        <dbReference type="ARBA" id="ARBA00048540"/>
    </source>
</evidence>
<gene>
    <name evidence="14" type="ordered locus">Dvul_0516</name>
</gene>
<dbReference type="AlphaFoldDB" id="A0A0H3A632"/>
<dbReference type="GO" id="GO:0046872">
    <property type="term" value="F:metal ion binding"/>
    <property type="evidence" value="ECO:0007669"/>
    <property type="project" value="UniProtKB-UniRule"/>
</dbReference>
<evidence type="ECO:0000313" key="15">
    <source>
        <dbReference type="Proteomes" id="UP000009173"/>
    </source>
</evidence>